<gene>
    <name evidence="5" type="ORF">KX928_18905</name>
</gene>
<dbReference type="GO" id="GO:0003677">
    <property type="term" value="F:DNA binding"/>
    <property type="evidence" value="ECO:0007669"/>
    <property type="project" value="UniProtKB-UniRule"/>
</dbReference>
<dbReference type="PANTHER" id="PTHR30349">
    <property type="entry name" value="PHAGE INTEGRASE-RELATED"/>
    <property type="match status" value="1"/>
</dbReference>
<dbReference type="EMBL" id="JAHXDN010000005">
    <property type="protein sequence ID" value="MBW4709858.1"/>
    <property type="molecule type" value="Genomic_DNA"/>
</dbReference>
<keyword evidence="2" id="KW-0238">DNA-binding</keyword>
<evidence type="ECO:0000259" key="3">
    <source>
        <dbReference type="PROSITE" id="PS51898"/>
    </source>
</evidence>
<dbReference type="AlphaFoldDB" id="A0A9X1K3T1"/>
<dbReference type="RefSeq" id="WP_219505801.1">
    <property type="nucleotide sequence ID" value="NZ_JAHXDN010000005.1"/>
</dbReference>
<proteinExistence type="predicted"/>
<evidence type="ECO:0000313" key="5">
    <source>
        <dbReference type="EMBL" id="MBW4709858.1"/>
    </source>
</evidence>
<dbReference type="GO" id="GO:0015074">
    <property type="term" value="P:DNA integration"/>
    <property type="evidence" value="ECO:0007669"/>
    <property type="project" value="UniProtKB-KW"/>
</dbReference>
<dbReference type="PROSITE" id="PS51898">
    <property type="entry name" value="TYR_RECOMBINASE"/>
    <property type="match status" value="1"/>
</dbReference>
<reference evidence="5" key="1">
    <citation type="submission" date="2021-07" db="EMBL/GenBank/DDBJ databases">
        <title>Roseobacter insulae sp. nov., isolated from a tidal flat.</title>
        <authorList>
            <person name="Park S."/>
            <person name="Yoon J.-H."/>
        </authorList>
    </citation>
    <scope>NUCLEOTIDE SEQUENCE</scope>
    <source>
        <strain evidence="5">YSTF-M11</strain>
    </source>
</reference>
<organism evidence="5 6">
    <name type="scientific">Roseobacter insulae</name>
    <dbReference type="NCBI Taxonomy" id="2859783"/>
    <lineage>
        <taxon>Bacteria</taxon>
        <taxon>Pseudomonadati</taxon>
        <taxon>Pseudomonadota</taxon>
        <taxon>Alphaproteobacteria</taxon>
        <taxon>Rhodobacterales</taxon>
        <taxon>Roseobacteraceae</taxon>
        <taxon>Roseobacter</taxon>
    </lineage>
</organism>
<dbReference type="CDD" id="cd00397">
    <property type="entry name" value="DNA_BRE_C"/>
    <property type="match status" value="1"/>
</dbReference>
<keyword evidence="6" id="KW-1185">Reference proteome</keyword>
<dbReference type="GO" id="GO:0006310">
    <property type="term" value="P:DNA recombination"/>
    <property type="evidence" value="ECO:0007669"/>
    <property type="project" value="InterPro"/>
</dbReference>
<comment type="caution">
    <text evidence="5">The sequence shown here is derived from an EMBL/GenBank/DDBJ whole genome shotgun (WGS) entry which is preliminary data.</text>
</comment>
<protein>
    <submittedName>
        <fullName evidence="5">Site-specific integrase</fullName>
    </submittedName>
</protein>
<accession>A0A9X1K3T1</accession>
<sequence length="519" mass="58851">MSRSYKGIRAKKNRVYSVEDLMRLYKVSANTVSNWVRAGLRPSDTSKPYVFLGAVVTNFHKERRARSRKNLRAGEFKCGGCKLAVFPDLDTVFERKLENGKVMLFAECPECPSRPVKIPSQRDLALLAQHRNPKTTVDWQHEEITPAPGGIGIDAKKNVLVTGSENDRVVYKWQTYAGRFEERTIDQHLAAIRFCKETTHGKPFGQFTTADAARIRETLKQSLQAQDYNRKSKSTVAHTASQLVAFFKWLRKQDGFKRLPQDISEYFKLPKSAYAKSLPRRSKAYPSLKEAEALMMGMPSRSHMDRRARAIFALAFIGALRADTLVSLRIEHVDISARRIIQDASVLRAKNGKSLNICWFPVPESFVEVVTEWVALLRSEGFKDKDPLFPDAAWLTGSKDPKAMGRDIILPMSTAQAVTEAFAIASRTKSEKYSPHSAKHTIAAERDKRSLTQEQRKAWSENMGHETEQITQSHYGKLSEDRRMQLFEEILANKAIEFTTLSDAEKAKLFDAIVDNVFA</sequence>
<feature type="domain" description="Core-binding (CB)" evidence="4">
    <location>
        <begin position="171"/>
        <end position="251"/>
    </location>
</feature>
<dbReference type="PROSITE" id="PS51900">
    <property type="entry name" value="CB"/>
    <property type="match status" value="1"/>
</dbReference>
<dbReference type="InterPro" id="IPR002104">
    <property type="entry name" value="Integrase_catalytic"/>
</dbReference>
<keyword evidence="1" id="KW-0229">DNA integration</keyword>
<name>A0A9X1K3T1_9RHOB</name>
<evidence type="ECO:0000313" key="6">
    <source>
        <dbReference type="Proteomes" id="UP001138661"/>
    </source>
</evidence>
<dbReference type="PANTHER" id="PTHR30349:SF64">
    <property type="entry name" value="PROPHAGE INTEGRASE INTD-RELATED"/>
    <property type="match status" value="1"/>
</dbReference>
<dbReference type="Proteomes" id="UP001138661">
    <property type="component" value="Unassembled WGS sequence"/>
</dbReference>
<dbReference type="InterPro" id="IPR044068">
    <property type="entry name" value="CB"/>
</dbReference>
<evidence type="ECO:0000256" key="1">
    <source>
        <dbReference type="ARBA" id="ARBA00022908"/>
    </source>
</evidence>
<evidence type="ECO:0000259" key="4">
    <source>
        <dbReference type="PROSITE" id="PS51900"/>
    </source>
</evidence>
<dbReference type="Pfam" id="PF00589">
    <property type="entry name" value="Phage_integrase"/>
    <property type="match status" value="1"/>
</dbReference>
<feature type="domain" description="Tyr recombinase" evidence="3">
    <location>
        <begin position="280"/>
        <end position="488"/>
    </location>
</feature>
<dbReference type="InterPro" id="IPR050090">
    <property type="entry name" value="Tyrosine_recombinase_XerCD"/>
</dbReference>
<evidence type="ECO:0000256" key="2">
    <source>
        <dbReference type="PROSITE-ProRule" id="PRU01248"/>
    </source>
</evidence>